<dbReference type="Proteomes" id="UP000041254">
    <property type="component" value="Unassembled WGS sequence"/>
</dbReference>
<dbReference type="PhylomeDB" id="A0A0G4EQR8"/>
<reference evidence="1 2" key="1">
    <citation type="submission" date="2014-11" db="EMBL/GenBank/DDBJ databases">
        <authorList>
            <person name="Zhu J."/>
            <person name="Qi W."/>
            <person name="Song R."/>
        </authorList>
    </citation>
    <scope>NUCLEOTIDE SEQUENCE [LARGE SCALE GENOMIC DNA]</scope>
</reference>
<protein>
    <submittedName>
        <fullName evidence="1">Uncharacterized protein</fullName>
    </submittedName>
</protein>
<evidence type="ECO:0000313" key="2">
    <source>
        <dbReference type="Proteomes" id="UP000041254"/>
    </source>
</evidence>
<dbReference type="InParanoid" id="A0A0G4EQR8"/>
<accession>A0A0G4EQR8</accession>
<sequence length="153" mass="18792">MWRRPLHLYRRVFDVSQRPARPPRWRGPWPPECEGYKDVLVYYKDHPEVCRLRRWTGMAGEAYNAKLIWKKFKCRGLEANRLVRFIGTDGEYEVRDLQHRDVYAIWLGPLWSPEKEEMWRRESAFFLVKWWRRFNERRQQRAAPDEGTQPLLT</sequence>
<keyword evidence="2" id="KW-1185">Reference proteome</keyword>
<dbReference type="EMBL" id="CDMY01000289">
    <property type="protein sequence ID" value="CEL99812.1"/>
    <property type="molecule type" value="Genomic_DNA"/>
</dbReference>
<evidence type="ECO:0000313" key="1">
    <source>
        <dbReference type="EMBL" id="CEL99812.1"/>
    </source>
</evidence>
<dbReference type="AlphaFoldDB" id="A0A0G4EQR8"/>
<name>A0A0G4EQR8_VITBC</name>
<organism evidence="1 2">
    <name type="scientific">Vitrella brassicaformis (strain CCMP3155)</name>
    <dbReference type="NCBI Taxonomy" id="1169540"/>
    <lineage>
        <taxon>Eukaryota</taxon>
        <taxon>Sar</taxon>
        <taxon>Alveolata</taxon>
        <taxon>Colpodellida</taxon>
        <taxon>Vitrellaceae</taxon>
        <taxon>Vitrella</taxon>
    </lineage>
</organism>
<dbReference type="VEuPathDB" id="CryptoDB:Vbra_12679"/>
<gene>
    <name evidence="1" type="ORF">Vbra_12679</name>
</gene>
<proteinExistence type="predicted"/>